<dbReference type="InterPro" id="IPR004338">
    <property type="entry name" value="NqrB/RnfD"/>
</dbReference>
<feature type="transmembrane region" description="Helical" evidence="10">
    <location>
        <begin position="185"/>
        <end position="203"/>
    </location>
</feature>
<feature type="region of interest" description="Disordered" evidence="11">
    <location>
        <begin position="1"/>
        <end position="101"/>
    </location>
</feature>
<evidence type="ECO:0000256" key="6">
    <source>
        <dbReference type="ARBA" id="ARBA00022967"/>
    </source>
</evidence>
<dbReference type="Pfam" id="PF03116">
    <property type="entry name" value="NQR2_RnfD_RnfE"/>
    <property type="match status" value="1"/>
</dbReference>
<feature type="transmembrane region" description="Helical" evidence="10">
    <location>
        <begin position="111"/>
        <end position="132"/>
    </location>
</feature>
<keyword evidence="10" id="KW-1003">Cell membrane</keyword>
<comment type="cofactor">
    <cofactor evidence="10">
        <name>FMN</name>
        <dbReference type="ChEBI" id="CHEBI:58210"/>
    </cofactor>
</comment>
<feature type="transmembrane region" description="Helical" evidence="10">
    <location>
        <begin position="326"/>
        <end position="345"/>
    </location>
</feature>
<comment type="similarity">
    <text evidence="10">Belongs to the NqrB/RnfD family.</text>
</comment>
<accession>A0ABV1EAA7</accession>
<feature type="transmembrane region" description="Helical" evidence="10">
    <location>
        <begin position="380"/>
        <end position="400"/>
    </location>
</feature>
<evidence type="ECO:0000256" key="8">
    <source>
        <dbReference type="ARBA" id="ARBA00022989"/>
    </source>
</evidence>
<feature type="transmembrane region" description="Helical" evidence="10">
    <location>
        <begin position="163"/>
        <end position="179"/>
    </location>
</feature>
<comment type="function">
    <text evidence="10">Part of a membrane-bound complex that couples electron transfer with translocation of ions across the membrane.</text>
</comment>
<organism evidence="12 13">
    <name type="scientific">Pseudoflavonifractor intestinihominis</name>
    <dbReference type="NCBI Taxonomy" id="3133171"/>
    <lineage>
        <taxon>Bacteria</taxon>
        <taxon>Bacillati</taxon>
        <taxon>Bacillota</taxon>
        <taxon>Clostridia</taxon>
        <taxon>Eubacteriales</taxon>
        <taxon>Oscillospiraceae</taxon>
        <taxon>Pseudoflavonifractor</taxon>
    </lineage>
</organism>
<dbReference type="EC" id="7.-.-.-" evidence="10"/>
<evidence type="ECO:0000256" key="10">
    <source>
        <dbReference type="HAMAP-Rule" id="MF_00462"/>
    </source>
</evidence>
<sequence>MKKKRKNRSGGQKRPQQAPQAKQEEALQAREPEKTAPTGAAPAAAPAEQPAPQRQPEATPAQPAQVKAESAHVQAPKTEKRTEQVPGGSVGTPLTLASAPHLTTRDTTRTLMLDVLIALMPALLFSGCYFFGPRAFLVTLVSAAGCVSFEALFRLVTRRKQTIGDLSAVVTGVLLAFTLPADVPYWAVLIGDFFAIVVVKQLFGGLGKNFLNPALAGRAFLFAFPAVMTAFPAVRSWHGLTIDAQSAATPMAALHAGSLPSASLLEMFTGVRSGALGEVSAALLLLGGLYLLARRVIRLRIPLSFLGTVAVLSWCFPQGGNSSLDWTLYSLMGGGLLLAAFFMATDFTTSPVTFWGQVVYGVGCGALTVFLRTFGSYPEGVGFAVLVMNLLSWPIDRAALALRRFRRQRKEART</sequence>
<comment type="subcellular location">
    <subcellularLocation>
        <location evidence="10">Cell membrane</location>
        <topology evidence="10">Multi-pass membrane protein</topology>
    </subcellularLocation>
</comment>
<keyword evidence="4 10" id="KW-0288">FMN</keyword>
<dbReference type="PANTHER" id="PTHR30578:SF0">
    <property type="entry name" value="ION-TRANSLOCATING OXIDOREDUCTASE COMPLEX SUBUNIT D"/>
    <property type="match status" value="1"/>
</dbReference>
<dbReference type="PANTHER" id="PTHR30578">
    <property type="entry name" value="ELECTRON TRANSPORT COMPLEX PROTEIN RNFD"/>
    <property type="match status" value="1"/>
</dbReference>
<evidence type="ECO:0000313" key="13">
    <source>
        <dbReference type="Proteomes" id="UP001464378"/>
    </source>
</evidence>
<feature type="compositionally biased region" description="Low complexity" evidence="11">
    <location>
        <begin position="12"/>
        <end position="21"/>
    </location>
</feature>
<feature type="transmembrane region" description="Helical" evidence="10">
    <location>
        <begin position="299"/>
        <end position="320"/>
    </location>
</feature>
<keyword evidence="7 10" id="KW-0249">Electron transport</keyword>
<evidence type="ECO:0000256" key="1">
    <source>
        <dbReference type="ARBA" id="ARBA00022448"/>
    </source>
</evidence>
<gene>
    <name evidence="10" type="primary">rnfD</name>
    <name evidence="12" type="ORF">WMO64_12175</name>
</gene>
<dbReference type="RefSeq" id="WP_349232162.1">
    <property type="nucleotide sequence ID" value="NZ_JBBMFK010000021.1"/>
</dbReference>
<comment type="subunit">
    <text evidence="10">The complex is composed of six subunits: RnfA, RnfB, RnfC, RnfD, RnfE and RnfG.</text>
</comment>
<evidence type="ECO:0000313" key="12">
    <source>
        <dbReference type="EMBL" id="MEQ2444220.1"/>
    </source>
</evidence>
<feature type="transmembrane region" description="Helical" evidence="10">
    <location>
        <begin position="138"/>
        <end position="156"/>
    </location>
</feature>
<dbReference type="Proteomes" id="UP001464378">
    <property type="component" value="Unassembled WGS sequence"/>
</dbReference>
<dbReference type="NCBIfam" id="TIGR01946">
    <property type="entry name" value="rnfD"/>
    <property type="match status" value="1"/>
</dbReference>
<keyword evidence="1 10" id="KW-0813">Transport</keyword>
<keyword evidence="8 10" id="KW-1133">Transmembrane helix</keyword>
<keyword evidence="6 10" id="KW-1278">Translocase</keyword>
<dbReference type="EMBL" id="JBBMFK010000021">
    <property type="protein sequence ID" value="MEQ2444220.1"/>
    <property type="molecule type" value="Genomic_DNA"/>
</dbReference>
<proteinExistence type="inferred from homology"/>
<evidence type="ECO:0000256" key="5">
    <source>
        <dbReference type="ARBA" id="ARBA00022692"/>
    </source>
</evidence>
<name>A0ABV1EAA7_9FIRM</name>
<feature type="transmembrane region" description="Helical" evidence="10">
    <location>
        <begin position="352"/>
        <end position="374"/>
    </location>
</feature>
<keyword evidence="2 10" id="KW-0597">Phosphoprotein</keyword>
<feature type="compositionally biased region" description="Low complexity" evidence="11">
    <location>
        <begin position="35"/>
        <end position="65"/>
    </location>
</feature>
<protein>
    <recommendedName>
        <fullName evidence="10">Ion-translocating oxidoreductase complex subunit D</fullName>
        <ecNumber evidence="10">7.-.-.-</ecNumber>
    </recommendedName>
    <alternativeName>
        <fullName evidence="10">Rnf electron transport complex subunit D</fullName>
    </alternativeName>
</protein>
<reference evidence="12 13" key="1">
    <citation type="submission" date="2024-03" db="EMBL/GenBank/DDBJ databases">
        <title>Human intestinal bacterial collection.</title>
        <authorList>
            <person name="Pauvert C."/>
            <person name="Hitch T.C.A."/>
            <person name="Clavel T."/>
        </authorList>
    </citation>
    <scope>NUCLEOTIDE SEQUENCE [LARGE SCALE GENOMIC DNA]</scope>
    <source>
        <strain evidence="12 13">CLA-AP-H29</strain>
    </source>
</reference>
<evidence type="ECO:0000256" key="3">
    <source>
        <dbReference type="ARBA" id="ARBA00022630"/>
    </source>
</evidence>
<evidence type="ECO:0000256" key="11">
    <source>
        <dbReference type="SAM" id="MobiDB-lite"/>
    </source>
</evidence>
<feature type="transmembrane region" description="Helical" evidence="10">
    <location>
        <begin position="215"/>
        <end position="234"/>
    </location>
</feature>
<evidence type="ECO:0000256" key="4">
    <source>
        <dbReference type="ARBA" id="ARBA00022643"/>
    </source>
</evidence>
<keyword evidence="5 10" id="KW-0812">Transmembrane</keyword>
<dbReference type="InterPro" id="IPR011303">
    <property type="entry name" value="RnfD_bac"/>
</dbReference>
<dbReference type="HAMAP" id="MF_00462">
    <property type="entry name" value="RsxD_RnfD"/>
    <property type="match status" value="1"/>
</dbReference>
<feature type="modified residue" description="FMN phosphoryl threonine" evidence="10">
    <location>
        <position position="249"/>
    </location>
</feature>
<evidence type="ECO:0000256" key="7">
    <source>
        <dbReference type="ARBA" id="ARBA00022982"/>
    </source>
</evidence>
<evidence type="ECO:0000256" key="9">
    <source>
        <dbReference type="ARBA" id="ARBA00023136"/>
    </source>
</evidence>
<evidence type="ECO:0000256" key="2">
    <source>
        <dbReference type="ARBA" id="ARBA00022553"/>
    </source>
</evidence>
<keyword evidence="13" id="KW-1185">Reference proteome</keyword>
<keyword evidence="9 10" id="KW-0472">Membrane</keyword>
<feature type="transmembrane region" description="Helical" evidence="10">
    <location>
        <begin position="274"/>
        <end position="292"/>
    </location>
</feature>
<keyword evidence="3 10" id="KW-0285">Flavoprotein</keyword>
<comment type="caution">
    <text evidence="12">The sequence shown here is derived from an EMBL/GenBank/DDBJ whole genome shotgun (WGS) entry which is preliminary data.</text>
</comment>
<feature type="compositionally biased region" description="Basic and acidic residues" evidence="11">
    <location>
        <begin position="22"/>
        <end position="34"/>
    </location>
</feature>